<feature type="binding site" evidence="13">
    <location>
        <position position="67"/>
    </location>
    <ligand>
        <name>Mg(2+)</name>
        <dbReference type="ChEBI" id="CHEBI:18420"/>
        <label>2</label>
    </ligand>
</feature>
<dbReference type="EC" id="3.1.21.10" evidence="13 14"/>
<feature type="active site" evidence="13">
    <location>
        <position position="140"/>
    </location>
</feature>
<evidence type="ECO:0000313" key="15">
    <source>
        <dbReference type="EMBL" id="OUM87184.1"/>
    </source>
</evidence>
<accession>A0A1Y3PJB8</accession>
<name>A0A1Y3PJB8_9BACI</name>
<comment type="subunit">
    <text evidence="13">Homodimer which binds Holliday junction (HJ) DNA. The HJ becomes 2-fold symmetrical on binding to RuvC with unstacked arms; it has a different conformation from HJ DNA in complex with RuvA. In the full resolvosome a probable DNA-RuvA(4)-RuvB(12)-RuvC(2) complex forms which resolves the HJ.</text>
</comment>
<evidence type="ECO:0000313" key="16">
    <source>
        <dbReference type="Proteomes" id="UP000196475"/>
    </source>
</evidence>
<sequence length="168" mass="18479">MRIMGIDPGLAIVGYGIVDESQMRIRPVQYGCIRTPAEISVAERLERIYKGVSALIEEYAPDCLAVEELYFNRNVTTAFTVGQARGVILLAAVQHGVPVYEYTPLQVKQGVVGYGRADKQQVQEMVQRLLSLSEPLRPDDVADALAVALCHAFRLPLLRRVGTGVPRG</sequence>
<keyword evidence="7 13" id="KW-0378">Hydrolase</keyword>
<comment type="cofactor">
    <cofactor evidence="13">
        <name>Mg(2+)</name>
        <dbReference type="ChEBI" id="CHEBI:18420"/>
    </cofactor>
    <text evidence="13">Binds 2 Mg(2+) ion per subunit.</text>
</comment>
<dbReference type="SUPFAM" id="SSF53098">
    <property type="entry name" value="Ribonuclease H-like"/>
    <property type="match status" value="1"/>
</dbReference>
<dbReference type="PANTHER" id="PTHR30194">
    <property type="entry name" value="CROSSOVER JUNCTION ENDODEOXYRIBONUCLEASE RUVC"/>
    <property type="match status" value="1"/>
</dbReference>
<reference evidence="16" key="1">
    <citation type="submission" date="2016-06" db="EMBL/GenBank/DDBJ databases">
        <authorList>
            <person name="Nascimento L."/>
            <person name="Pereira R.V."/>
            <person name="Martins L.F."/>
            <person name="Quaggio R.B."/>
            <person name="Silva A.M."/>
            <person name="Setubal J.C."/>
        </authorList>
    </citation>
    <scope>NUCLEOTIDE SEQUENCE [LARGE SCALE GENOMIC DNA]</scope>
</reference>
<dbReference type="PRINTS" id="PR00696">
    <property type="entry name" value="RSOLVASERUVC"/>
</dbReference>
<keyword evidence="2 13" id="KW-0963">Cytoplasm</keyword>
<keyword evidence="5 13" id="KW-0255">Endonuclease</keyword>
<keyword evidence="9 13" id="KW-0238">DNA-binding</keyword>
<dbReference type="FunFam" id="3.30.420.10:FF:000002">
    <property type="entry name" value="Crossover junction endodeoxyribonuclease RuvC"/>
    <property type="match status" value="1"/>
</dbReference>
<comment type="caution">
    <text evidence="15">The sequence shown here is derived from an EMBL/GenBank/DDBJ whole genome shotgun (WGS) entry which is preliminary data.</text>
</comment>
<comment type="catalytic activity">
    <reaction evidence="12 13">
        <text>Endonucleolytic cleavage at a junction such as a reciprocal single-stranded crossover between two homologous DNA duplexes (Holliday junction).</text>
        <dbReference type="EC" id="3.1.21.10"/>
    </reaction>
</comment>
<dbReference type="NCBIfam" id="NF000711">
    <property type="entry name" value="PRK00039.2-1"/>
    <property type="match status" value="1"/>
</dbReference>
<dbReference type="PROSITE" id="PS01321">
    <property type="entry name" value="RUVC"/>
    <property type="match status" value="1"/>
</dbReference>
<dbReference type="Pfam" id="PF02075">
    <property type="entry name" value="RuvC"/>
    <property type="match status" value="1"/>
</dbReference>
<dbReference type="GO" id="GO:0003677">
    <property type="term" value="F:DNA binding"/>
    <property type="evidence" value="ECO:0007669"/>
    <property type="project" value="UniProtKB-KW"/>
</dbReference>
<evidence type="ECO:0000256" key="1">
    <source>
        <dbReference type="ARBA" id="ARBA00009518"/>
    </source>
</evidence>
<comment type="function">
    <text evidence="13">The RuvA-RuvB-RuvC complex processes Holliday junction (HJ) DNA during genetic recombination and DNA repair. Endonuclease that resolves HJ intermediates. Cleaves cruciform DNA by making single-stranded nicks across the HJ at symmetrical positions within the homologous arms, yielding a 5'-phosphate and a 3'-hydroxyl group; requires a central core of homology in the junction. The consensus cleavage sequence is 5'-(A/T)TT(C/G)-3'. Cleavage occurs on the 3'-side of the TT dinucleotide at the point of strand exchange. HJ branch migration catalyzed by RuvA-RuvB allows RuvC to scan DNA until it finds its consensus sequence, where it cleaves and resolves the cruciform DNA.</text>
</comment>
<evidence type="ECO:0000256" key="2">
    <source>
        <dbReference type="ARBA" id="ARBA00022490"/>
    </source>
</evidence>
<keyword evidence="11 13" id="KW-0234">DNA repair</keyword>
<dbReference type="GO" id="GO:0000287">
    <property type="term" value="F:magnesium ion binding"/>
    <property type="evidence" value="ECO:0007669"/>
    <property type="project" value="UniProtKB-UniRule"/>
</dbReference>
<comment type="subcellular location">
    <subcellularLocation>
        <location evidence="13">Cytoplasm</location>
    </subcellularLocation>
</comment>
<feature type="active site" evidence="13">
    <location>
        <position position="7"/>
    </location>
</feature>
<dbReference type="GO" id="GO:0005737">
    <property type="term" value="C:cytoplasm"/>
    <property type="evidence" value="ECO:0007669"/>
    <property type="project" value="UniProtKB-SubCell"/>
</dbReference>
<dbReference type="GO" id="GO:0006310">
    <property type="term" value="P:DNA recombination"/>
    <property type="evidence" value="ECO:0007669"/>
    <property type="project" value="UniProtKB-UniRule"/>
</dbReference>
<dbReference type="AlphaFoldDB" id="A0A1Y3PJB8"/>
<organism evidence="15 16">
    <name type="scientific">Bacillus thermozeamaize</name>
    <dbReference type="NCBI Taxonomy" id="230954"/>
    <lineage>
        <taxon>Bacteria</taxon>
        <taxon>Bacillati</taxon>
        <taxon>Bacillota</taxon>
        <taxon>Bacilli</taxon>
        <taxon>Bacillales</taxon>
        <taxon>Bacillaceae</taxon>
        <taxon>Bacillus</taxon>
    </lineage>
</organism>
<gene>
    <name evidence="13" type="primary">ruvC</name>
    <name evidence="15" type="ORF">BAA01_08910</name>
</gene>
<evidence type="ECO:0000256" key="14">
    <source>
        <dbReference type="NCBIfam" id="TIGR00228"/>
    </source>
</evidence>
<keyword evidence="4 13" id="KW-0479">Metal-binding</keyword>
<evidence type="ECO:0000256" key="5">
    <source>
        <dbReference type="ARBA" id="ARBA00022759"/>
    </source>
</evidence>
<keyword evidence="10 13" id="KW-0233">DNA recombination</keyword>
<dbReference type="HAMAP" id="MF_00034">
    <property type="entry name" value="RuvC"/>
    <property type="match status" value="1"/>
</dbReference>
<feature type="binding site" evidence="13">
    <location>
        <position position="7"/>
    </location>
    <ligand>
        <name>Mg(2+)</name>
        <dbReference type="ChEBI" id="CHEBI:18420"/>
        <label>1</label>
    </ligand>
</feature>
<evidence type="ECO:0000256" key="4">
    <source>
        <dbReference type="ARBA" id="ARBA00022723"/>
    </source>
</evidence>
<dbReference type="Proteomes" id="UP000196475">
    <property type="component" value="Unassembled WGS sequence"/>
</dbReference>
<evidence type="ECO:0000256" key="3">
    <source>
        <dbReference type="ARBA" id="ARBA00022722"/>
    </source>
</evidence>
<evidence type="ECO:0000256" key="12">
    <source>
        <dbReference type="ARBA" id="ARBA00029354"/>
    </source>
</evidence>
<evidence type="ECO:0000256" key="10">
    <source>
        <dbReference type="ARBA" id="ARBA00023172"/>
    </source>
</evidence>
<dbReference type="GO" id="GO:0006281">
    <property type="term" value="P:DNA repair"/>
    <property type="evidence" value="ECO:0007669"/>
    <property type="project" value="UniProtKB-UniRule"/>
</dbReference>
<dbReference type="InterPro" id="IPR002176">
    <property type="entry name" value="X-over_junc_endoDNase_RuvC"/>
</dbReference>
<evidence type="ECO:0000256" key="9">
    <source>
        <dbReference type="ARBA" id="ARBA00023125"/>
    </source>
</evidence>
<keyword evidence="8 13" id="KW-0460">Magnesium</keyword>
<dbReference type="GO" id="GO:0048476">
    <property type="term" value="C:Holliday junction resolvase complex"/>
    <property type="evidence" value="ECO:0007669"/>
    <property type="project" value="UniProtKB-UniRule"/>
</dbReference>
<dbReference type="CDD" id="cd16962">
    <property type="entry name" value="RuvC"/>
    <property type="match status" value="1"/>
</dbReference>
<dbReference type="EMBL" id="LZRT01000079">
    <property type="protein sequence ID" value="OUM87184.1"/>
    <property type="molecule type" value="Genomic_DNA"/>
</dbReference>
<proteinExistence type="inferred from homology"/>
<dbReference type="NCBIfam" id="TIGR00228">
    <property type="entry name" value="ruvC"/>
    <property type="match status" value="1"/>
</dbReference>
<feature type="active site" evidence="13">
    <location>
        <position position="67"/>
    </location>
</feature>
<dbReference type="InterPro" id="IPR036397">
    <property type="entry name" value="RNaseH_sf"/>
</dbReference>
<dbReference type="InterPro" id="IPR012337">
    <property type="entry name" value="RNaseH-like_sf"/>
</dbReference>
<dbReference type="GO" id="GO:0008821">
    <property type="term" value="F:crossover junction DNA endonuclease activity"/>
    <property type="evidence" value="ECO:0007669"/>
    <property type="project" value="UniProtKB-UniRule"/>
</dbReference>
<evidence type="ECO:0000256" key="6">
    <source>
        <dbReference type="ARBA" id="ARBA00022763"/>
    </source>
</evidence>
<evidence type="ECO:0000256" key="8">
    <source>
        <dbReference type="ARBA" id="ARBA00022842"/>
    </source>
</evidence>
<keyword evidence="3 13" id="KW-0540">Nuclease</keyword>
<feature type="binding site" evidence="13">
    <location>
        <position position="140"/>
    </location>
    <ligand>
        <name>Mg(2+)</name>
        <dbReference type="ChEBI" id="CHEBI:18420"/>
        <label>1</label>
    </ligand>
</feature>
<evidence type="ECO:0000256" key="13">
    <source>
        <dbReference type="HAMAP-Rule" id="MF_00034"/>
    </source>
</evidence>
<evidence type="ECO:0000256" key="7">
    <source>
        <dbReference type="ARBA" id="ARBA00022801"/>
    </source>
</evidence>
<protein>
    <recommendedName>
        <fullName evidence="13 14">Crossover junction endodeoxyribonuclease RuvC</fullName>
        <ecNumber evidence="13 14">3.1.21.10</ecNumber>
    </recommendedName>
    <alternativeName>
        <fullName evidence="13">Holliday junction nuclease RuvC</fullName>
    </alternativeName>
    <alternativeName>
        <fullName evidence="13">Holliday junction resolvase RuvC</fullName>
    </alternativeName>
</protein>
<comment type="similarity">
    <text evidence="1 13">Belongs to the RuvC family.</text>
</comment>
<evidence type="ECO:0000256" key="11">
    <source>
        <dbReference type="ARBA" id="ARBA00023204"/>
    </source>
</evidence>
<dbReference type="Gene3D" id="3.30.420.10">
    <property type="entry name" value="Ribonuclease H-like superfamily/Ribonuclease H"/>
    <property type="match status" value="1"/>
</dbReference>
<dbReference type="PANTHER" id="PTHR30194:SF3">
    <property type="entry name" value="CROSSOVER JUNCTION ENDODEOXYRIBONUCLEASE RUVC"/>
    <property type="match status" value="1"/>
</dbReference>
<dbReference type="InterPro" id="IPR020563">
    <property type="entry name" value="X-over_junc_endoDNase_Mg_BS"/>
</dbReference>
<keyword evidence="6 13" id="KW-0227">DNA damage</keyword>